<comment type="caution">
    <text evidence="10">The sequence shown here is derived from an EMBL/GenBank/DDBJ whole genome shotgun (WGS) entry which is preliminary data.</text>
</comment>
<evidence type="ECO:0000256" key="1">
    <source>
        <dbReference type="ARBA" id="ARBA00000085"/>
    </source>
</evidence>
<dbReference type="PROSITE" id="PS50112">
    <property type="entry name" value="PAS"/>
    <property type="match status" value="4"/>
</dbReference>
<dbReference type="InterPro" id="IPR003594">
    <property type="entry name" value="HATPase_dom"/>
</dbReference>
<evidence type="ECO:0000259" key="9">
    <source>
        <dbReference type="PROSITE" id="PS50113"/>
    </source>
</evidence>
<proteinExistence type="predicted"/>
<dbReference type="PANTHER" id="PTHR43304">
    <property type="entry name" value="PHYTOCHROME-LIKE PROTEIN CPH1"/>
    <property type="match status" value="1"/>
</dbReference>
<feature type="domain" description="Histidine kinase" evidence="7">
    <location>
        <begin position="636"/>
        <end position="852"/>
    </location>
</feature>
<dbReference type="NCBIfam" id="TIGR00229">
    <property type="entry name" value="sensory_box"/>
    <property type="match status" value="4"/>
</dbReference>
<feature type="domain" description="PAS" evidence="8">
    <location>
        <begin position="380"/>
        <end position="452"/>
    </location>
</feature>
<dbReference type="PRINTS" id="PR00344">
    <property type="entry name" value="BCTRLSENSOR"/>
</dbReference>
<dbReference type="InterPro" id="IPR036097">
    <property type="entry name" value="HisK_dim/P_sf"/>
</dbReference>
<dbReference type="Pfam" id="PF00512">
    <property type="entry name" value="HisKA"/>
    <property type="match status" value="1"/>
</dbReference>
<evidence type="ECO:0000259" key="7">
    <source>
        <dbReference type="PROSITE" id="PS50109"/>
    </source>
</evidence>
<dbReference type="SMART" id="SM00387">
    <property type="entry name" value="HATPase_c"/>
    <property type="match status" value="1"/>
</dbReference>
<feature type="domain" description="PAS" evidence="8">
    <location>
        <begin position="14"/>
        <end position="72"/>
    </location>
</feature>
<evidence type="ECO:0000256" key="5">
    <source>
        <dbReference type="ARBA" id="ARBA00022777"/>
    </source>
</evidence>
<evidence type="ECO:0000256" key="3">
    <source>
        <dbReference type="ARBA" id="ARBA00022553"/>
    </source>
</evidence>
<dbReference type="EC" id="2.7.13.3" evidence="2"/>
<dbReference type="InterPro" id="IPR035965">
    <property type="entry name" value="PAS-like_dom_sf"/>
</dbReference>
<dbReference type="FunFam" id="3.30.565.10:FF:000006">
    <property type="entry name" value="Sensor histidine kinase WalK"/>
    <property type="match status" value="1"/>
</dbReference>
<dbReference type="InterPro" id="IPR005467">
    <property type="entry name" value="His_kinase_dom"/>
</dbReference>
<dbReference type="CDD" id="cd00130">
    <property type="entry name" value="PAS"/>
    <property type="match status" value="4"/>
</dbReference>
<dbReference type="CDD" id="cd00082">
    <property type="entry name" value="HisKA"/>
    <property type="match status" value="1"/>
</dbReference>
<dbReference type="FunFam" id="3.30.450.20:FF:000099">
    <property type="entry name" value="Sensory box sensor histidine kinase"/>
    <property type="match status" value="2"/>
</dbReference>
<dbReference type="PANTHER" id="PTHR43304:SF1">
    <property type="entry name" value="PAC DOMAIN-CONTAINING PROTEIN"/>
    <property type="match status" value="1"/>
</dbReference>
<organism evidence="10 11">
    <name type="scientific">Ktedonospora formicarum</name>
    <dbReference type="NCBI Taxonomy" id="2778364"/>
    <lineage>
        <taxon>Bacteria</taxon>
        <taxon>Bacillati</taxon>
        <taxon>Chloroflexota</taxon>
        <taxon>Ktedonobacteria</taxon>
        <taxon>Ktedonobacterales</taxon>
        <taxon>Ktedonobacteraceae</taxon>
        <taxon>Ktedonospora</taxon>
    </lineage>
</organism>
<dbReference type="GO" id="GO:0006355">
    <property type="term" value="P:regulation of DNA-templated transcription"/>
    <property type="evidence" value="ECO:0007669"/>
    <property type="project" value="InterPro"/>
</dbReference>
<dbReference type="RefSeq" id="WP_220191494.1">
    <property type="nucleotide sequence ID" value="NZ_BNJF01000001.1"/>
</dbReference>
<dbReference type="EMBL" id="BNJF01000001">
    <property type="protein sequence ID" value="GHO41875.1"/>
    <property type="molecule type" value="Genomic_DNA"/>
</dbReference>
<reference evidence="10" key="1">
    <citation type="submission" date="2020-10" db="EMBL/GenBank/DDBJ databases">
        <title>Taxonomic study of unclassified bacteria belonging to the class Ktedonobacteria.</title>
        <authorList>
            <person name="Yabe S."/>
            <person name="Wang C.M."/>
            <person name="Zheng Y."/>
            <person name="Sakai Y."/>
            <person name="Cavaletti L."/>
            <person name="Monciardini P."/>
            <person name="Donadio S."/>
        </authorList>
    </citation>
    <scope>NUCLEOTIDE SEQUENCE</scope>
    <source>
        <strain evidence="10">SOSP1-1</strain>
    </source>
</reference>
<dbReference type="Pfam" id="PF08448">
    <property type="entry name" value="PAS_4"/>
    <property type="match status" value="1"/>
</dbReference>
<keyword evidence="6" id="KW-0902">Two-component regulatory system</keyword>
<dbReference type="InterPro" id="IPR013767">
    <property type="entry name" value="PAS_fold"/>
</dbReference>
<dbReference type="Gene3D" id="3.30.450.20">
    <property type="entry name" value="PAS domain"/>
    <property type="match status" value="5"/>
</dbReference>
<dbReference type="InterPro" id="IPR000014">
    <property type="entry name" value="PAS"/>
</dbReference>
<dbReference type="InterPro" id="IPR013656">
    <property type="entry name" value="PAS_4"/>
</dbReference>
<dbReference type="InterPro" id="IPR003661">
    <property type="entry name" value="HisK_dim/P_dom"/>
</dbReference>
<feature type="domain" description="PAC" evidence="9">
    <location>
        <begin position="455"/>
        <end position="508"/>
    </location>
</feature>
<dbReference type="Pfam" id="PF02518">
    <property type="entry name" value="HATPase_c"/>
    <property type="match status" value="1"/>
</dbReference>
<protein>
    <recommendedName>
        <fullName evidence="2">histidine kinase</fullName>
        <ecNumber evidence="2">2.7.13.3</ecNumber>
    </recommendedName>
</protein>
<evidence type="ECO:0000313" key="11">
    <source>
        <dbReference type="Proteomes" id="UP000612362"/>
    </source>
</evidence>
<keyword evidence="5" id="KW-0418">Kinase</keyword>
<dbReference type="InterPro" id="IPR000700">
    <property type="entry name" value="PAS-assoc_C"/>
</dbReference>
<dbReference type="Pfam" id="PF00989">
    <property type="entry name" value="PAS"/>
    <property type="match status" value="1"/>
</dbReference>
<evidence type="ECO:0000259" key="8">
    <source>
        <dbReference type="PROSITE" id="PS50112"/>
    </source>
</evidence>
<dbReference type="SMART" id="SM00091">
    <property type="entry name" value="PAS"/>
    <property type="match status" value="5"/>
</dbReference>
<comment type="catalytic activity">
    <reaction evidence="1">
        <text>ATP + protein L-histidine = ADP + protein N-phospho-L-histidine.</text>
        <dbReference type="EC" id="2.7.13.3"/>
    </reaction>
</comment>
<evidence type="ECO:0000313" key="10">
    <source>
        <dbReference type="EMBL" id="GHO41875.1"/>
    </source>
</evidence>
<dbReference type="AlphaFoldDB" id="A0A8J3MNF9"/>
<dbReference type="SUPFAM" id="SSF55785">
    <property type="entry name" value="PYP-like sensor domain (PAS domain)"/>
    <property type="match status" value="5"/>
</dbReference>
<dbReference type="Pfam" id="PF13426">
    <property type="entry name" value="PAS_9"/>
    <property type="match status" value="1"/>
</dbReference>
<feature type="domain" description="PAC" evidence="9">
    <location>
        <begin position="207"/>
        <end position="259"/>
    </location>
</feature>
<dbReference type="InterPro" id="IPR036890">
    <property type="entry name" value="HATPase_C_sf"/>
</dbReference>
<feature type="domain" description="PAS" evidence="8">
    <location>
        <begin position="526"/>
        <end position="580"/>
    </location>
</feature>
<dbReference type="InterPro" id="IPR004358">
    <property type="entry name" value="Sig_transdc_His_kin-like_C"/>
</dbReference>
<dbReference type="SMART" id="SM00388">
    <property type="entry name" value="HisKA"/>
    <property type="match status" value="1"/>
</dbReference>
<dbReference type="CDD" id="cd00075">
    <property type="entry name" value="HATPase"/>
    <property type="match status" value="1"/>
</dbReference>
<evidence type="ECO:0000256" key="4">
    <source>
        <dbReference type="ARBA" id="ARBA00022679"/>
    </source>
</evidence>
<dbReference type="InterPro" id="IPR013655">
    <property type="entry name" value="PAS_fold_3"/>
</dbReference>
<accession>A0A8J3MNF9</accession>
<evidence type="ECO:0000256" key="2">
    <source>
        <dbReference type="ARBA" id="ARBA00012438"/>
    </source>
</evidence>
<dbReference type="Gene3D" id="1.10.287.130">
    <property type="match status" value="1"/>
</dbReference>
<dbReference type="InterPro" id="IPR052162">
    <property type="entry name" value="Sensor_kinase/Photoreceptor"/>
</dbReference>
<dbReference type="PROSITE" id="PS50113">
    <property type="entry name" value="PAC"/>
    <property type="match status" value="3"/>
</dbReference>
<dbReference type="SUPFAM" id="SSF47384">
    <property type="entry name" value="Homodimeric domain of signal transducing histidine kinase"/>
    <property type="match status" value="1"/>
</dbReference>
<keyword evidence="3" id="KW-0597">Phosphoprotein</keyword>
<sequence>MSNSKPIKSLTSVSHETPLTLLETYPGALFFLDEAEKIVYANTSTQTMLGVSPETLVGNSFWCNVPQLVSPSLYLAVQKTKQTRAPTEVEYVSPVTQTWLHVQLSPTVRGILVQFHKMEEPLPSREAFFPDQYHVTDILESMYVGIGFLTTEGILLDINDVPLADAQIQREEVIGKPFAETPWWSSSPTSQHQLRAAIARASRGETVRFETLVHPREGMELYLEAVIIPHKDRHHSVEYLVYVGTDITERKRAEAAIHALIDALPQLVWTGRPDGYVDSYNQRWCDYTGIATEQAQGNGWLQCIHPDDQQHILALWQDAVQNGRPYEAEQRMRQSTTGAYRWFLVRATPFKDTQGTIFKWFGTCTDIHDKKRAEQQLKESRESLRVLAETVPQFVWMVRPDGAYEYRNQRLYDYIGFELEQTPSDWQRSCQFIHPEDRDRTRELWQHALETGAMFEHEERLINAQTGVYRWFLTRALPVRDEAGQIVKWVGTSTDIEEQKRTEAALRASQERVNALMNSSIIGIFVSEDSQIVDVNDTFLRMTGYTRKDLREGGINWMQITPPEYLARTVEAYQELYTRQSMTPYEKEYICKDGSHLPVLVGAILLEHHPNQSIGFVLDNSARKELEQRKDAFISMASHELKTPLTALKMQTQLARRRLERQSLQEAATALEMVEKPVKQLERLVEELLDVSKIQAGKLEYRQEMVDLGVLLREVVETMQQTHSSHTIVVRGTLHSSLMGDRDRLGQVFTNLLSNAIKYSPGAETIEMDLRASEDAVTIRVQDHGLGIPREQCDKIFDRFYRVVGPRQRAIPGLGMGLYIVAEIVKSHGGIITVESDVGKGSTFTVTFPKREDA</sequence>
<dbReference type="SMART" id="SM00086">
    <property type="entry name" value="PAC"/>
    <property type="match status" value="4"/>
</dbReference>
<dbReference type="Gene3D" id="3.30.565.10">
    <property type="entry name" value="Histidine kinase-like ATPase, C-terminal domain"/>
    <property type="match status" value="1"/>
</dbReference>
<keyword evidence="4" id="KW-0808">Transferase</keyword>
<name>A0A8J3MNF9_9CHLR</name>
<feature type="domain" description="PAS" evidence="8">
    <location>
        <begin position="253"/>
        <end position="323"/>
    </location>
</feature>
<dbReference type="PROSITE" id="PS50109">
    <property type="entry name" value="HIS_KIN"/>
    <property type="match status" value="1"/>
</dbReference>
<keyword evidence="11" id="KW-1185">Reference proteome</keyword>
<feature type="domain" description="PAC" evidence="9">
    <location>
        <begin position="326"/>
        <end position="379"/>
    </location>
</feature>
<dbReference type="GO" id="GO:0000155">
    <property type="term" value="F:phosphorelay sensor kinase activity"/>
    <property type="evidence" value="ECO:0007669"/>
    <property type="project" value="InterPro"/>
</dbReference>
<evidence type="ECO:0000256" key="6">
    <source>
        <dbReference type="ARBA" id="ARBA00023012"/>
    </source>
</evidence>
<dbReference type="SUPFAM" id="SSF55874">
    <property type="entry name" value="ATPase domain of HSP90 chaperone/DNA topoisomerase II/histidine kinase"/>
    <property type="match status" value="1"/>
</dbReference>
<dbReference type="InterPro" id="IPR001610">
    <property type="entry name" value="PAC"/>
</dbReference>
<gene>
    <name evidence="10" type="ORF">KSX_00380</name>
</gene>
<dbReference type="Pfam" id="PF08447">
    <property type="entry name" value="PAS_3"/>
    <property type="match status" value="2"/>
</dbReference>
<dbReference type="Proteomes" id="UP000612362">
    <property type="component" value="Unassembled WGS sequence"/>
</dbReference>